<reference evidence="2" key="1">
    <citation type="journal article" date="2023" name="Science">
        <title>Genome structures resolve the early diversification of teleost fishes.</title>
        <authorList>
            <person name="Parey E."/>
            <person name="Louis A."/>
            <person name="Montfort J."/>
            <person name="Bouchez O."/>
            <person name="Roques C."/>
            <person name="Iampietro C."/>
            <person name="Lluch J."/>
            <person name="Castinel A."/>
            <person name="Donnadieu C."/>
            <person name="Desvignes T."/>
            <person name="Floi Bucao C."/>
            <person name="Jouanno E."/>
            <person name="Wen M."/>
            <person name="Mejri S."/>
            <person name="Dirks R."/>
            <person name="Jansen H."/>
            <person name="Henkel C."/>
            <person name="Chen W.J."/>
            <person name="Zahm M."/>
            <person name="Cabau C."/>
            <person name="Klopp C."/>
            <person name="Thompson A.W."/>
            <person name="Robinson-Rechavi M."/>
            <person name="Braasch I."/>
            <person name="Lecointre G."/>
            <person name="Bobe J."/>
            <person name="Postlethwait J.H."/>
            <person name="Berthelot C."/>
            <person name="Roest Crollius H."/>
            <person name="Guiguen Y."/>
        </authorList>
    </citation>
    <scope>NUCLEOTIDE SEQUENCE</scope>
    <source>
        <strain evidence="2">NC1722</strain>
    </source>
</reference>
<evidence type="ECO:0000313" key="3">
    <source>
        <dbReference type="Proteomes" id="UP001221898"/>
    </source>
</evidence>
<gene>
    <name evidence="2" type="ORF">AAFF_G00283900</name>
</gene>
<evidence type="ECO:0000256" key="1">
    <source>
        <dbReference type="SAM" id="MobiDB-lite"/>
    </source>
</evidence>
<name>A0AAD7X1X5_9TELE</name>
<dbReference type="EMBL" id="JAINUG010000004">
    <property type="protein sequence ID" value="KAJ8417163.1"/>
    <property type="molecule type" value="Genomic_DNA"/>
</dbReference>
<dbReference type="AlphaFoldDB" id="A0AAD7X1X5"/>
<evidence type="ECO:0000313" key="2">
    <source>
        <dbReference type="EMBL" id="KAJ8417163.1"/>
    </source>
</evidence>
<sequence length="119" mass="12315">MSRGLTSGTPGQGVAWRALCFCVGESDSRSAMQEQDTTAFGLPPAAVPACPCNYALVRETLQLGQWGSAQPPARPHGPGNQPWCSTLSAPWATGDQLSPSAVSAPCVTGDQPFPSPTTE</sequence>
<comment type="caution">
    <text evidence="2">The sequence shown here is derived from an EMBL/GenBank/DDBJ whole genome shotgun (WGS) entry which is preliminary data.</text>
</comment>
<feature type="region of interest" description="Disordered" evidence="1">
    <location>
        <begin position="66"/>
        <end position="119"/>
    </location>
</feature>
<proteinExistence type="predicted"/>
<accession>A0AAD7X1X5</accession>
<organism evidence="2 3">
    <name type="scientific">Aldrovandia affinis</name>
    <dbReference type="NCBI Taxonomy" id="143900"/>
    <lineage>
        <taxon>Eukaryota</taxon>
        <taxon>Metazoa</taxon>
        <taxon>Chordata</taxon>
        <taxon>Craniata</taxon>
        <taxon>Vertebrata</taxon>
        <taxon>Euteleostomi</taxon>
        <taxon>Actinopterygii</taxon>
        <taxon>Neopterygii</taxon>
        <taxon>Teleostei</taxon>
        <taxon>Notacanthiformes</taxon>
        <taxon>Halosauridae</taxon>
        <taxon>Aldrovandia</taxon>
    </lineage>
</organism>
<dbReference type="Proteomes" id="UP001221898">
    <property type="component" value="Unassembled WGS sequence"/>
</dbReference>
<keyword evidence="3" id="KW-1185">Reference proteome</keyword>
<protein>
    <submittedName>
        <fullName evidence="2">Uncharacterized protein</fullName>
    </submittedName>
</protein>